<proteinExistence type="predicted"/>
<evidence type="ECO:0000313" key="3">
    <source>
        <dbReference type="Proteomes" id="UP000186165"/>
    </source>
</evidence>
<evidence type="ECO:0000256" key="1">
    <source>
        <dbReference type="SAM" id="Phobius"/>
    </source>
</evidence>
<organism evidence="2 3">
    <name type="scientific">Halodesulfurarchaeum formicicum</name>
    <dbReference type="NCBI Taxonomy" id="1873524"/>
    <lineage>
        <taxon>Archaea</taxon>
        <taxon>Methanobacteriati</taxon>
        <taxon>Methanobacteriota</taxon>
        <taxon>Stenosarchaea group</taxon>
        <taxon>Halobacteria</taxon>
        <taxon>Halobacteriales</taxon>
        <taxon>Halobacteriaceae</taxon>
        <taxon>Halodesulfurarchaeum</taxon>
    </lineage>
</organism>
<dbReference type="GeneID" id="30418668"/>
<dbReference type="Proteomes" id="UP000186165">
    <property type="component" value="Chromosome"/>
</dbReference>
<keyword evidence="1" id="KW-0812">Transmembrane</keyword>
<sequence length="202" mass="20932">MGGEGGWQADPGALCYAGEEIEEHVTTREGAISVTSHRVLVFTPDGEGSNFQAIERPNVTGISKSAGGATRFLLTSAKWLLVGLVLAVAGWLLDFEGVLGPVSVGESAGQVGVDWIGGLFSFFTTAFALLDDLLLVGGVGALVVGLALLGWYWHTRAETIRIEVAGEEAVELPGAGVSDAAVQTLDRALEPPGAVDSNPSNR</sequence>
<keyword evidence="1" id="KW-0472">Membrane</keyword>
<feature type="transmembrane region" description="Helical" evidence="1">
    <location>
        <begin position="133"/>
        <end position="153"/>
    </location>
</feature>
<protein>
    <submittedName>
        <fullName evidence="2">Uncharacterized protein</fullName>
    </submittedName>
</protein>
<dbReference type="EMBL" id="CP016804">
    <property type="protein sequence ID" value="APE96565.1"/>
    <property type="molecule type" value="Genomic_DNA"/>
</dbReference>
<evidence type="ECO:0000313" key="2">
    <source>
        <dbReference type="EMBL" id="APE96565.1"/>
    </source>
</evidence>
<accession>A0A1J1AF63</accession>
<keyword evidence="3" id="KW-1185">Reference proteome</keyword>
<dbReference type="KEGG" id="hhsr:HSR6_2138"/>
<dbReference type="AlphaFoldDB" id="A0A1J1AF63"/>
<gene>
    <name evidence="2" type="ORF">HSR6_2138</name>
</gene>
<keyword evidence="1" id="KW-1133">Transmembrane helix</keyword>
<feature type="transmembrane region" description="Helical" evidence="1">
    <location>
        <begin position="72"/>
        <end position="93"/>
    </location>
</feature>
<dbReference type="RefSeq" id="WP_071933596.1">
    <property type="nucleotide sequence ID" value="NZ_CP016804.1"/>
</dbReference>
<dbReference type="OrthoDB" id="222505at2157"/>
<name>A0A1J1AF63_9EURY</name>
<reference evidence="3" key="1">
    <citation type="submission" date="2016-08" db="EMBL/GenBank/DDBJ databases">
        <title>Discovery of first anaerobic lithoheterotrophic haloarchae widely represented in hypersaline habitats.</title>
        <authorList>
            <person name="Sorokin D.Y."/>
            <person name="Kublanov I.V."/>
            <person name="Roman P."/>
            <person name="Sinninghe Damste J.S."/>
            <person name="Golyshin P.N."/>
            <person name="Rojo D."/>
            <person name="Ciordia S."/>
            <person name="Mena Md.C."/>
            <person name="Ferrer M."/>
            <person name="Smedile F."/>
            <person name="Messina E."/>
            <person name="La Cono V."/>
            <person name="Yakimov M.M."/>
        </authorList>
    </citation>
    <scope>NUCLEOTIDE SEQUENCE [LARGE SCALE GENOMIC DNA]</scope>
    <source>
        <strain evidence="3">HSR6</strain>
    </source>
</reference>